<keyword evidence="1" id="KW-0472">Membrane</keyword>
<organism evidence="2">
    <name type="scientific">marine sediment metagenome</name>
    <dbReference type="NCBI Taxonomy" id="412755"/>
    <lineage>
        <taxon>unclassified sequences</taxon>
        <taxon>metagenomes</taxon>
        <taxon>ecological metagenomes</taxon>
    </lineage>
</organism>
<keyword evidence="1" id="KW-0812">Transmembrane</keyword>
<comment type="caution">
    <text evidence="2">The sequence shown here is derived from an EMBL/GenBank/DDBJ whole genome shotgun (WGS) entry which is preliminary data.</text>
</comment>
<accession>A0A0F9L0E8</accession>
<reference evidence="2" key="1">
    <citation type="journal article" date="2015" name="Nature">
        <title>Complex archaea that bridge the gap between prokaryotes and eukaryotes.</title>
        <authorList>
            <person name="Spang A."/>
            <person name="Saw J.H."/>
            <person name="Jorgensen S.L."/>
            <person name="Zaremba-Niedzwiedzka K."/>
            <person name="Martijn J."/>
            <person name="Lind A.E."/>
            <person name="van Eijk R."/>
            <person name="Schleper C."/>
            <person name="Guy L."/>
            <person name="Ettema T.J."/>
        </authorList>
    </citation>
    <scope>NUCLEOTIDE SEQUENCE</scope>
</reference>
<evidence type="ECO:0008006" key="3">
    <source>
        <dbReference type="Google" id="ProtNLM"/>
    </source>
</evidence>
<dbReference type="Pfam" id="PF05150">
    <property type="entry name" value="Legionella_OMP"/>
    <property type="match status" value="1"/>
</dbReference>
<gene>
    <name evidence="2" type="ORF">LCGC14_1261870</name>
</gene>
<dbReference type="InterPro" id="IPR007825">
    <property type="entry name" value="Major_OMP_Legionella"/>
</dbReference>
<dbReference type="EMBL" id="LAZR01007003">
    <property type="protein sequence ID" value="KKM88129.1"/>
    <property type="molecule type" value="Genomic_DNA"/>
</dbReference>
<name>A0A0F9L0E8_9ZZZZ</name>
<evidence type="ECO:0000313" key="2">
    <source>
        <dbReference type="EMBL" id="KKM88129.1"/>
    </source>
</evidence>
<evidence type="ECO:0000256" key="1">
    <source>
        <dbReference type="SAM" id="Phobius"/>
    </source>
</evidence>
<proteinExistence type="predicted"/>
<sequence>MKFSNKLILYVFFFFLIGVFLNGRKKEIIPTEAQRLVEKKEDPTQELICDYSVGESENQNYIQDEQICRDDLPVGYNAPGRINICGGIKSFITADFIYFEEFSDQLDLGIVNITSPTPQEFEILKFKTDYQPGFKVGVGTYFKRNDWDLFAQYTRLHKTKNTLFDPSGKTGTFNTSWFHTNVSQFTLSTITTDIKSTWKIDLDKIDLELGKSYYLGRNLIARPFISLSGHRLDQRYDLSLTTTQLYSSSSKNDSWSIGPRIGFSTNWILYKGFNFFGHVALSLLFAENEISGSGDENLVTYSVKKVDENTLRNVEEFKLGFGWGSYFTRKKWHMDLSVAYEAQRYARTNYMSYIAQLNLEANEVKAGDFYLHGLTVTARFDF</sequence>
<protein>
    <recommendedName>
        <fullName evidence="3">Protochlamydia outer membrane protein domain-containing protein</fullName>
    </recommendedName>
</protein>
<feature type="transmembrane region" description="Helical" evidence="1">
    <location>
        <begin position="7"/>
        <end position="23"/>
    </location>
</feature>
<keyword evidence="1" id="KW-1133">Transmembrane helix</keyword>
<dbReference type="AlphaFoldDB" id="A0A0F9L0E8"/>